<evidence type="ECO:0000313" key="3">
    <source>
        <dbReference type="Proteomes" id="UP000199440"/>
    </source>
</evidence>
<reference evidence="2 3" key="1">
    <citation type="submission" date="2016-10" db="EMBL/GenBank/DDBJ databases">
        <authorList>
            <person name="de Groot N.N."/>
        </authorList>
    </citation>
    <scope>NUCLEOTIDE SEQUENCE [LARGE SCALE GENOMIC DNA]</scope>
    <source>
        <strain evidence="2 3">DSM 19886</strain>
    </source>
</reference>
<evidence type="ECO:0000313" key="2">
    <source>
        <dbReference type="EMBL" id="SDL40666.1"/>
    </source>
</evidence>
<dbReference type="Gene3D" id="3.30.1330.40">
    <property type="entry name" value="RutC-like"/>
    <property type="match status" value="1"/>
</dbReference>
<dbReference type="GO" id="GO:0005829">
    <property type="term" value="C:cytosol"/>
    <property type="evidence" value="ECO:0007669"/>
    <property type="project" value="TreeGrafter"/>
</dbReference>
<comment type="similarity">
    <text evidence="1">Belongs to the RutC family.</text>
</comment>
<dbReference type="PANTHER" id="PTHR11803:SF39">
    <property type="entry name" value="2-IMINOBUTANOATE_2-IMINOPROPANOATE DEAMINASE"/>
    <property type="match status" value="1"/>
</dbReference>
<name>A0A1G9JTS0_9FLAO</name>
<dbReference type="InterPro" id="IPR035959">
    <property type="entry name" value="RutC-like_sf"/>
</dbReference>
<dbReference type="SUPFAM" id="SSF55298">
    <property type="entry name" value="YjgF-like"/>
    <property type="match status" value="1"/>
</dbReference>
<dbReference type="EMBL" id="FNGV01000001">
    <property type="protein sequence ID" value="SDL40666.1"/>
    <property type="molecule type" value="Genomic_DNA"/>
</dbReference>
<proteinExistence type="inferred from homology"/>
<dbReference type="InterPro" id="IPR006175">
    <property type="entry name" value="YjgF/YER057c/UK114"/>
</dbReference>
<dbReference type="Proteomes" id="UP000199440">
    <property type="component" value="Unassembled WGS sequence"/>
</dbReference>
<dbReference type="GO" id="GO:0019239">
    <property type="term" value="F:deaminase activity"/>
    <property type="evidence" value="ECO:0007669"/>
    <property type="project" value="TreeGrafter"/>
</dbReference>
<dbReference type="Pfam" id="PF01042">
    <property type="entry name" value="Ribonuc_L-PSP"/>
    <property type="match status" value="1"/>
</dbReference>
<sequence>MRKKNIMKKIINTSKAPAPIGPYNQAVLSGNTLYVSGQIPLDPKTGELVEGDIKKETARSMDNLKAILNAAEMTFENVIKTTIFIKDMNQFSKINEVYGSYFNEASAPARETVEVANLPKFVNVEISAIAVK</sequence>
<protein>
    <submittedName>
        <fullName evidence="2">2-iminobutanoate/2-iminopropanoate deaminase</fullName>
    </submittedName>
</protein>
<keyword evidence="3" id="KW-1185">Reference proteome</keyword>
<dbReference type="InterPro" id="IPR006056">
    <property type="entry name" value="RidA"/>
</dbReference>
<organism evidence="2 3">
    <name type="scientific">Kriegella aquimaris</name>
    <dbReference type="NCBI Taxonomy" id="192904"/>
    <lineage>
        <taxon>Bacteria</taxon>
        <taxon>Pseudomonadati</taxon>
        <taxon>Bacteroidota</taxon>
        <taxon>Flavobacteriia</taxon>
        <taxon>Flavobacteriales</taxon>
        <taxon>Flavobacteriaceae</taxon>
        <taxon>Kriegella</taxon>
    </lineage>
</organism>
<dbReference type="NCBIfam" id="TIGR00004">
    <property type="entry name" value="Rid family detoxifying hydrolase"/>
    <property type="match status" value="1"/>
</dbReference>
<dbReference type="CDD" id="cd00448">
    <property type="entry name" value="YjgF_YER057c_UK114_family"/>
    <property type="match status" value="1"/>
</dbReference>
<dbReference type="AlphaFoldDB" id="A0A1G9JTS0"/>
<gene>
    <name evidence="2" type="ORF">SAMN04488514_101702</name>
</gene>
<dbReference type="STRING" id="192904.SAMN04488514_101702"/>
<dbReference type="FunFam" id="3.30.1330.40:FF:000001">
    <property type="entry name" value="L-PSP family endoribonuclease"/>
    <property type="match status" value="1"/>
</dbReference>
<evidence type="ECO:0000256" key="1">
    <source>
        <dbReference type="ARBA" id="ARBA00010552"/>
    </source>
</evidence>
<dbReference type="PANTHER" id="PTHR11803">
    <property type="entry name" value="2-IMINOBUTANOATE/2-IMINOPROPANOATE DEAMINASE RIDA"/>
    <property type="match status" value="1"/>
</dbReference>
<accession>A0A1G9JTS0</accession>